<evidence type="ECO:0000313" key="3">
    <source>
        <dbReference type="Proteomes" id="UP000776629"/>
    </source>
</evidence>
<dbReference type="Pfam" id="PF06207">
    <property type="entry name" value="DUF1002"/>
    <property type="match status" value="1"/>
</dbReference>
<evidence type="ECO:0000313" key="2">
    <source>
        <dbReference type="EMBL" id="MBM6754651.1"/>
    </source>
</evidence>
<proteinExistence type="predicted"/>
<reference evidence="2 3" key="1">
    <citation type="journal article" date="2021" name="Sci. Rep.">
        <title>The distribution of antibiotic resistance genes in chicken gut microbiota commensals.</title>
        <authorList>
            <person name="Juricova H."/>
            <person name="Matiasovicova J."/>
            <person name="Kubasova T."/>
            <person name="Cejkova D."/>
            <person name="Rychlik I."/>
        </authorList>
    </citation>
    <scope>NUCLEOTIDE SEQUENCE [LARGE SCALE GENOMIC DNA]</scope>
    <source>
        <strain evidence="2 3">An810</strain>
    </source>
</reference>
<protein>
    <submittedName>
        <fullName evidence="2">DUF1002 domain-containing protein</fullName>
    </submittedName>
</protein>
<evidence type="ECO:0000256" key="1">
    <source>
        <dbReference type="SAM" id="SignalP"/>
    </source>
</evidence>
<sequence>MNKKQKLAVSLMVATALATPAVMTSAAFDQPVIVAHADTTANQGQQTSTLSKSYVVYGSGASESAYANLNDVMDVDSSFTKLTATGQDYATYIGNGSTTSDASMISSVAITPTDPGSGVKVNIKKYNGESNITKVTAQQYAMVAQMAGVTDITITVTANRAVSGESALTGVYKAFAADGHQLNTQNTSAANSVLTATQSAIDANSNDSGYAGKLMAAVGDTSKQVAQEKQNGKNLTKVQIQVILKQALQKRGVADQTSTNQQSQIADALVNFQNSPISSSKTYVSNVSNTINNVKNSTGDLMNKAKNWLNSDSGKQAASQATNWFQRLVNWIKGFFQQN</sequence>
<dbReference type="EMBL" id="JACJJQ010000041">
    <property type="protein sequence ID" value="MBM6754651.1"/>
    <property type="molecule type" value="Genomic_DNA"/>
</dbReference>
<keyword evidence="1" id="KW-0732">Signal</keyword>
<feature type="signal peptide" evidence="1">
    <location>
        <begin position="1"/>
        <end position="26"/>
    </location>
</feature>
<feature type="chain" id="PRO_5045558463" evidence="1">
    <location>
        <begin position="27"/>
        <end position="339"/>
    </location>
</feature>
<gene>
    <name evidence="2" type="ORF">H5993_07765</name>
</gene>
<accession>A0ABS2EQM6</accession>
<dbReference type="Proteomes" id="UP000776629">
    <property type="component" value="Unassembled WGS sequence"/>
</dbReference>
<keyword evidence="3" id="KW-1185">Reference proteome</keyword>
<dbReference type="RefSeq" id="WP_180871974.1">
    <property type="nucleotide sequence ID" value="NZ_JACJJQ010000041.1"/>
</dbReference>
<dbReference type="InterPro" id="IPR009343">
    <property type="entry name" value="DUF1002"/>
</dbReference>
<name>A0ABS2EQM6_9LACO</name>
<comment type="caution">
    <text evidence="2">The sequence shown here is derived from an EMBL/GenBank/DDBJ whole genome shotgun (WGS) entry which is preliminary data.</text>
</comment>
<organism evidence="2 3">
    <name type="scientific">Limosilactobacillus alvi</name>
    <dbReference type="NCBI Taxonomy" id="990412"/>
    <lineage>
        <taxon>Bacteria</taxon>
        <taxon>Bacillati</taxon>
        <taxon>Bacillota</taxon>
        <taxon>Bacilli</taxon>
        <taxon>Lactobacillales</taxon>
        <taxon>Lactobacillaceae</taxon>
        <taxon>Limosilactobacillus</taxon>
    </lineage>
</organism>